<reference evidence="2" key="1">
    <citation type="submission" date="2021-02" db="EMBL/GenBank/DDBJ databases">
        <authorList>
            <person name="Nowell W R."/>
        </authorList>
    </citation>
    <scope>NUCLEOTIDE SEQUENCE</scope>
</reference>
<evidence type="ECO:0000313" key="2">
    <source>
        <dbReference type="EMBL" id="CAF4440596.1"/>
    </source>
</evidence>
<evidence type="ECO:0000313" key="3">
    <source>
        <dbReference type="Proteomes" id="UP000681722"/>
    </source>
</evidence>
<gene>
    <name evidence="2" type="ORF">SRO942_LOCUS41679</name>
</gene>
<evidence type="ECO:0000259" key="1">
    <source>
        <dbReference type="Pfam" id="PF12017"/>
    </source>
</evidence>
<dbReference type="OrthoDB" id="10051050at2759"/>
<organism evidence="2 3">
    <name type="scientific">Didymodactylos carnosus</name>
    <dbReference type="NCBI Taxonomy" id="1234261"/>
    <lineage>
        <taxon>Eukaryota</taxon>
        <taxon>Metazoa</taxon>
        <taxon>Spiralia</taxon>
        <taxon>Gnathifera</taxon>
        <taxon>Rotifera</taxon>
        <taxon>Eurotatoria</taxon>
        <taxon>Bdelloidea</taxon>
        <taxon>Philodinida</taxon>
        <taxon>Philodinidae</taxon>
        <taxon>Didymodactylos</taxon>
    </lineage>
</organism>
<dbReference type="EMBL" id="CAJOBC010096495">
    <property type="protein sequence ID" value="CAF4440596.1"/>
    <property type="molecule type" value="Genomic_DNA"/>
</dbReference>
<sequence>MNSKCDTSVLPNNIFSLQGDEFFRCIEQLAGGMLCAILKIQLIDSTQALMNSTDLFDIFLYNSPKINCLRDKVYFRTENGDYILKSGITTNLSLLRNLLNAKKEEQQNSHYNQQQEQISINLINNNPMLKSLFRWYEQNEKVENKEQTFLKTFIDTITNNLTKSPNNYRYSESAEQFALSLYILGGKMTYQFVRMNLSPALPSVQTLDKLISNDDSKINEAQFRFDKLQEYFDRINVKYAFGSEDCTGVIRRINYDQQANSFIGFASPLINGIPVAKHYQTNSFDQLKSWFSSSDKSPLLNIHMIQPLQPENHLAVPAAFLLSGYGVVNTYTSMDILRRWLFIFNNCLQKNIRIIGFSTDGDAKYMRAMRLVNGFFASLPHFKLNEHQEAFDLKTTAKWSWFYLRNRQLLLFFQDGIHIVTKWRNRLLSSTAQLRFGRQDISIEHLIDIIEDTNYSKLDHGLTRSDLNPKDRQNYNSCVKIVSDDILSILVDGTDTYGTFIYLQLLKMIILTYVKKKKKLMNVSIFILNIRLKVKQILSILPRSSQGLQSAWCIVFVCRMWWTWIQHKQFTSTTASTTTKRNNKEKFFITKTAYLSVELNAHNLLYMILLVKQRQLPKEALNVYLFNSQHCESMFRNTRSLSGTYSTILNFTVADFLRRSQKISVLNRIKCEQLSQQDDNERLSFPIHHKHNHDNHPSSIQNLDDIDQLDIEKIISDAFNQALQLTERLQISKLLKKHDVFELNSLSHYVFKQLNSSSKMFDYSTQTIDDDSNEFNLEEEEEEEDDDTNDIVNNLNGDEEINEDIVVDQEEDDDYSMTTIKANFNSIKISDGIEHHQRDAYFKVKIDDNQKYIHKQSACWLLTDQNMRLSNDRLSR</sequence>
<dbReference type="AlphaFoldDB" id="A0A8S2WIL1"/>
<protein>
    <recommendedName>
        <fullName evidence="1">THAP9-like helix-turn-helix domain-containing protein</fullName>
    </recommendedName>
</protein>
<dbReference type="Proteomes" id="UP000681722">
    <property type="component" value="Unassembled WGS sequence"/>
</dbReference>
<accession>A0A8S2WIL1</accession>
<name>A0A8S2WIL1_9BILA</name>
<feature type="non-terminal residue" evidence="2">
    <location>
        <position position="876"/>
    </location>
</feature>
<dbReference type="InterPro" id="IPR021896">
    <property type="entry name" value="THAP9-like_HTH"/>
</dbReference>
<comment type="caution">
    <text evidence="2">The sequence shown here is derived from an EMBL/GenBank/DDBJ whole genome shotgun (WGS) entry which is preliminary data.</text>
</comment>
<dbReference type="Pfam" id="PF12017">
    <property type="entry name" value="Tnp_P_element"/>
    <property type="match status" value="1"/>
</dbReference>
<proteinExistence type="predicted"/>
<feature type="domain" description="THAP9-like helix-turn-helix" evidence="1">
    <location>
        <begin position="139"/>
        <end position="209"/>
    </location>
</feature>